<keyword evidence="2" id="KW-0288">FMN</keyword>
<keyword evidence="3" id="KW-0560">Oxidoreductase</keyword>
<dbReference type="Gene3D" id="3.20.20.30">
    <property type="entry name" value="Luciferase-like domain"/>
    <property type="match status" value="1"/>
</dbReference>
<protein>
    <submittedName>
        <fullName evidence="6">LLM class flavin-dependent oxidoreductase</fullName>
    </submittedName>
</protein>
<dbReference type="EMBL" id="JACOMF010000001">
    <property type="protein sequence ID" value="MBC4013886.1"/>
    <property type="molecule type" value="Genomic_DNA"/>
</dbReference>
<dbReference type="Proteomes" id="UP000600101">
    <property type="component" value="Unassembled WGS sequence"/>
</dbReference>
<name>A0A9X0UBZ7_9PROT</name>
<dbReference type="SUPFAM" id="SSF51679">
    <property type="entry name" value="Bacterial luciferase-like"/>
    <property type="match status" value="1"/>
</dbReference>
<keyword evidence="1" id="KW-0285">Flavoprotein</keyword>
<evidence type="ECO:0000259" key="5">
    <source>
        <dbReference type="Pfam" id="PF00296"/>
    </source>
</evidence>
<dbReference type="Pfam" id="PF00296">
    <property type="entry name" value="Bac_luciferase"/>
    <property type="match status" value="1"/>
</dbReference>
<dbReference type="PANTHER" id="PTHR42847">
    <property type="entry name" value="ALKANESULFONATE MONOOXYGENASE"/>
    <property type="match status" value="1"/>
</dbReference>
<keyword evidence="4" id="KW-0503">Monooxygenase</keyword>
<gene>
    <name evidence="6" type="ORF">H7965_01005</name>
</gene>
<evidence type="ECO:0000313" key="6">
    <source>
        <dbReference type="EMBL" id="MBC4013886.1"/>
    </source>
</evidence>
<proteinExistence type="predicted"/>
<evidence type="ECO:0000256" key="1">
    <source>
        <dbReference type="ARBA" id="ARBA00022630"/>
    </source>
</evidence>
<evidence type="ECO:0000256" key="3">
    <source>
        <dbReference type="ARBA" id="ARBA00023002"/>
    </source>
</evidence>
<dbReference type="GO" id="GO:0046306">
    <property type="term" value="P:alkanesulfonate catabolic process"/>
    <property type="evidence" value="ECO:0007669"/>
    <property type="project" value="TreeGrafter"/>
</dbReference>
<dbReference type="InterPro" id="IPR050172">
    <property type="entry name" value="SsuD_RutA_monooxygenase"/>
</dbReference>
<reference evidence="6" key="1">
    <citation type="submission" date="2020-08" db="EMBL/GenBank/DDBJ databases">
        <authorList>
            <person name="Hu Y."/>
            <person name="Nguyen S.V."/>
            <person name="Li F."/>
            <person name="Fanning S."/>
        </authorList>
    </citation>
    <scope>NUCLEOTIDE SEQUENCE</scope>
    <source>
        <strain evidence="6">SYSU D8009</strain>
    </source>
</reference>
<dbReference type="AlphaFoldDB" id="A0A9X0UBZ7"/>
<dbReference type="GO" id="GO:0008726">
    <property type="term" value="F:alkanesulfonate monooxygenase activity"/>
    <property type="evidence" value="ECO:0007669"/>
    <property type="project" value="TreeGrafter"/>
</dbReference>
<comment type="caution">
    <text evidence="6">The sequence shown here is derived from an EMBL/GenBank/DDBJ whole genome shotgun (WGS) entry which is preliminary data.</text>
</comment>
<evidence type="ECO:0000256" key="2">
    <source>
        <dbReference type="ARBA" id="ARBA00022643"/>
    </source>
</evidence>
<evidence type="ECO:0000313" key="7">
    <source>
        <dbReference type="Proteomes" id="UP000600101"/>
    </source>
</evidence>
<dbReference type="InterPro" id="IPR036661">
    <property type="entry name" value="Luciferase-like_sf"/>
</dbReference>
<keyword evidence="7" id="KW-1185">Reference proteome</keyword>
<evidence type="ECO:0000256" key="4">
    <source>
        <dbReference type="ARBA" id="ARBA00023033"/>
    </source>
</evidence>
<dbReference type="InterPro" id="IPR011251">
    <property type="entry name" value="Luciferase-like_dom"/>
</dbReference>
<feature type="domain" description="Luciferase-like" evidence="5">
    <location>
        <begin position="23"/>
        <end position="244"/>
    </location>
</feature>
<accession>A0A9X0UBZ7</accession>
<sequence>MAGRRIAIGLGLMEFPFADAAGFWRWVDLCEQGGVDSLWQTDRIISNQPILECMATLAALAGHTRRLKFGMNVVSLAMREPVLLAKQCATIDMLSAGRLLPGFGIGSPLAPEWGAMGLEPKERGRRTDEALEIIARLWRGESVDFAGRHNRLTGARISPLPVQPDLPMWIGGASDAAVRRTARYGTGWQGGPETPAEAGAVVNAIRAALVETGRSIDEDHYGAAFAFRFGAADDPDIARLRAAYERRSGKPAADRFVTGDAAAILRRIGEYIDAGVSKFILRPAVSDGEGMLQQTRLLIERVLPEVASRWPKPVA</sequence>
<dbReference type="PANTHER" id="PTHR42847:SF4">
    <property type="entry name" value="ALKANESULFONATE MONOOXYGENASE-RELATED"/>
    <property type="match status" value="1"/>
</dbReference>
<organism evidence="6 7">
    <name type="scientific">Siccirubricoccus deserti</name>
    <dbReference type="NCBI Taxonomy" id="2013562"/>
    <lineage>
        <taxon>Bacteria</taxon>
        <taxon>Pseudomonadati</taxon>
        <taxon>Pseudomonadota</taxon>
        <taxon>Alphaproteobacteria</taxon>
        <taxon>Acetobacterales</taxon>
        <taxon>Roseomonadaceae</taxon>
        <taxon>Siccirubricoccus</taxon>
    </lineage>
</organism>
<dbReference type="RefSeq" id="WP_186768651.1">
    <property type="nucleotide sequence ID" value="NZ_JACOMF010000001.1"/>
</dbReference>